<keyword evidence="2" id="KW-1185">Reference proteome</keyword>
<dbReference type="Proteomes" id="UP000011761">
    <property type="component" value="Unassembled WGS sequence"/>
</dbReference>
<dbReference type="HOGENOM" id="CLU_2903847_0_0_1"/>
<dbReference type="GeneID" id="19111378"/>
<dbReference type="AlphaFoldDB" id="M2NHI4"/>
<accession>M2NHI4</accession>
<gene>
    <name evidence="1" type="ORF">BAUCODRAFT_31076</name>
</gene>
<name>M2NHI4_BAUPA</name>
<dbReference type="KEGG" id="bcom:BAUCODRAFT_31076"/>
<evidence type="ECO:0000313" key="1">
    <source>
        <dbReference type="EMBL" id="EMC98809.1"/>
    </source>
</evidence>
<organism evidence="1 2">
    <name type="scientific">Baudoinia panamericana (strain UAMH 10762)</name>
    <name type="common">Angels' share fungus</name>
    <name type="synonym">Baudoinia compniacensis (strain UAMH 10762)</name>
    <dbReference type="NCBI Taxonomy" id="717646"/>
    <lineage>
        <taxon>Eukaryota</taxon>
        <taxon>Fungi</taxon>
        <taxon>Dikarya</taxon>
        <taxon>Ascomycota</taxon>
        <taxon>Pezizomycotina</taxon>
        <taxon>Dothideomycetes</taxon>
        <taxon>Dothideomycetidae</taxon>
        <taxon>Mycosphaerellales</taxon>
        <taxon>Teratosphaeriaceae</taxon>
        <taxon>Baudoinia</taxon>
    </lineage>
</organism>
<dbReference type="RefSeq" id="XP_007673512.1">
    <property type="nucleotide sequence ID" value="XM_007675322.1"/>
</dbReference>
<evidence type="ECO:0000313" key="2">
    <source>
        <dbReference type="Proteomes" id="UP000011761"/>
    </source>
</evidence>
<protein>
    <submittedName>
        <fullName evidence="1">Uncharacterized protein</fullName>
    </submittedName>
</protein>
<proteinExistence type="predicted"/>
<reference evidence="1 2" key="1">
    <citation type="journal article" date="2012" name="PLoS Pathog.">
        <title>Diverse lifestyles and strategies of plant pathogenesis encoded in the genomes of eighteen Dothideomycetes fungi.</title>
        <authorList>
            <person name="Ohm R.A."/>
            <person name="Feau N."/>
            <person name="Henrissat B."/>
            <person name="Schoch C.L."/>
            <person name="Horwitz B.A."/>
            <person name="Barry K.W."/>
            <person name="Condon B.J."/>
            <person name="Copeland A.C."/>
            <person name="Dhillon B."/>
            <person name="Glaser F."/>
            <person name="Hesse C.N."/>
            <person name="Kosti I."/>
            <person name="LaButti K."/>
            <person name="Lindquist E.A."/>
            <person name="Lucas S."/>
            <person name="Salamov A.A."/>
            <person name="Bradshaw R.E."/>
            <person name="Ciuffetti L."/>
            <person name="Hamelin R.C."/>
            <person name="Kema G.H.J."/>
            <person name="Lawrence C."/>
            <person name="Scott J.A."/>
            <person name="Spatafora J.W."/>
            <person name="Turgeon B.G."/>
            <person name="de Wit P.J.G.M."/>
            <person name="Zhong S."/>
            <person name="Goodwin S.B."/>
            <person name="Grigoriev I.V."/>
        </authorList>
    </citation>
    <scope>NUCLEOTIDE SEQUENCE [LARGE SCALE GENOMIC DNA]</scope>
    <source>
        <strain evidence="1 2">UAMH 10762</strain>
    </source>
</reference>
<dbReference type="EMBL" id="KB445552">
    <property type="protein sequence ID" value="EMC98809.1"/>
    <property type="molecule type" value="Genomic_DNA"/>
</dbReference>
<sequence length="62" mass="6677">MIPPPIPTRIPTPTAKVDAPIPTVIEMAIPLLPMRVPLAGVLMLQRQTAVVGAGHRRFGRES</sequence>